<accession>A0AAE1U0M6</accession>
<keyword evidence="4" id="KW-1185">Reference proteome</keyword>
<name>A0AAE1U0M6_9EUCA</name>
<reference evidence="3" key="1">
    <citation type="submission" date="2023-11" db="EMBL/GenBank/DDBJ databases">
        <title>Genome assemblies of two species of porcelain crab, Petrolisthes cinctipes and Petrolisthes manimaculis (Anomura: Porcellanidae).</title>
        <authorList>
            <person name="Angst P."/>
        </authorList>
    </citation>
    <scope>NUCLEOTIDE SEQUENCE</scope>
    <source>
        <strain evidence="3">PB745_02</strain>
        <tissue evidence="3">Gill</tissue>
    </source>
</reference>
<dbReference type="GO" id="GO:1902936">
    <property type="term" value="F:phosphatidylinositol bisphosphate binding"/>
    <property type="evidence" value="ECO:0007669"/>
    <property type="project" value="TreeGrafter"/>
</dbReference>
<feature type="compositionally biased region" description="Basic and acidic residues" evidence="1">
    <location>
        <begin position="206"/>
        <end position="215"/>
    </location>
</feature>
<dbReference type="Proteomes" id="UP001292094">
    <property type="component" value="Unassembled WGS sequence"/>
</dbReference>
<dbReference type="PANTHER" id="PTHR10174">
    <property type="entry name" value="ALPHA-TOCOPHEROL TRANSFER PROTEIN-RELATED"/>
    <property type="match status" value="1"/>
</dbReference>
<dbReference type="InterPro" id="IPR001251">
    <property type="entry name" value="CRAL-TRIO_dom"/>
</dbReference>
<organism evidence="3 4">
    <name type="scientific">Petrolisthes manimaculis</name>
    <dbReference type="NCBI Taxonomy" id="1843537"/>
    <lineage>
        <taxon>Eukaryota</taxon>
        <taxon>Metazoa</taxon>
        <taxon>Ecdysozoa</taxon>
        <taxon>Arthropoda</taxon>
        <taxon>Crustacea</taxon>
        <taxon>Multicrustacea</taxon>
        <taxon>Malacostraca</taxon>
        <taxon>Eumalacostraca</taxon>
        <taxon>Eucarida</taxon>
        <taxon>Decapoda</taxon>
        <taxon>Pleocyemata</taxon>
        <taxon>Anomura</taxon>
        <taxon>Galatheoidea</taxon>
        <taxon>Porcellanidae</taxon>
        <taxon>Petrolisthes</taxon>
    </lineage>
</organism>
<dbReference type="Gene3D" id="3.40.525.10">
    <property type="entry name" value="CRAL-TRIO lipid binding domain"/>
    <property type="match status" value="1"/>
</dbReference>
<dbReference type="PANTHER" id="PTHR10174:SF224">
    <property type="entry name" value="RETINOL-BINDING PROTEIN PINTA"/>
    <property type="match status" value="1"/>
</dbReference>
<feature type="compositionally biased region" description="Polar residues" evidence="1">
    <location>
        <begin position="90"/>
        <end position="168"/>
    </location>
</feature>
<evidence type="ECO:0000313" key="3">
    <source>
        <dbReference type="EMBL" id="KAK4301939.1"/>
    </source>
</evidence>
<dbReference type="CDD" id="cd00170">
    <property type="entry name" value="SEC14"/>
    <property type="match status" value="1"/>
</dbReference>
<protein>
    <recommendedName>
        <fullName evidence="2">CRAL-TRIO domain-containing protein</fullName>
    </recommendedName>
</protein>
<dbReference type="Pfam" id="PF00650">
    <property type="entry name" value="CRAL_TRIO"/>
    <property type="match status" value="1"/>
</dbReference>
<dbReference type="AlphaFoldDB" id="A0AAE1U0M6"/>
<sequence length="215" mass="24309">MLPLPGYDREGRKVLFGRWGIYDPKHVSMDEVIRTCSIIFDLVMEEDEQCNLTGIVLAGDCTGLSLSHAMAFTPAIGRKSMVFWQVGQEETNNQRKQPIRGNNQSEGRTNQRGKNQSEGRTNQRGNNQSEGRTNQRGNNQSEGRTNQRGNNQSEGRTNQRGNNQSEETTNQREEPIRGNNQSEGRTNQRGKNQSEGRTNQRGNSQSKREEGRGNR</sequence>
<proteinExistence type="predicted"/>
<gene>
    <name evidence="3" type="ORF">Pmani_025948</name>
</gene>
<dbReference type="GO" id="GO:0016020">
    <property type="term" value="C:membrane"/>
    <property type="evidence" value="ECO:0007669"/>
    <property type="project" value="TreeGrafter"/>
</dbReference>
<evidence type="ECO:0000259" key="2">
    <source>
        <dbReference type="Pfam" id="PF00650"/>
    </source>
</evidence>
<feature type="domain" description="CRAL-TRIO" evidence="2">
    <location>
        <begin position="3"/>
        <end position="75"/>
    </location>
</feature>
<evidence type="ECO:0000313" key="4">
    <source>
        <dbReference type="Proteomes" id="UP001292094"/>
    </source>
</evidence>
<feature type="compositionally biased region" description="Polar residues" evidence="1">
    <location>
        <begin position="178"/>
        <end position="205"/>
    </location>
</feature>
<dbReference type="EMBL" id="JAWZYT010002808">
    <property type="protein sequence ID" value="KAK4301939.1"/>
    <property type="molecule type" value="Genomic_DNA"/>
</dbReference>
<feature type="region of interest" description="Disordered" evidence="1">
    <location>
        <begin position="90"/>
        <end position="215"/>
    </location>
</feature>
<dbReference type="InterPro" id="IPR036865">
    <property type="entry name" value="CRAL-TRIO_dom_sf"/>
</dbReference>
<evidence type="ECO:0000256" key="1">
    <source>
        <dbReference type="SAM" id="MobiDB-lite"/>
    </source>
</evidence>
<comment type="caution">
    <text evidence="3">The sequence shown here is derived from an EMBL/GenBank/DDBJ whole genome shotgun (WGS) entry which is preliminary data.</text>
</comment>
<dbReference type="SUPFAM" id="SSF52087">
    <property type="entry name" value="CRAL/TRIO domain"/>
    <property type="match status" value="1"/>
</dbReference>